<keyword evidence="17" id="KW-1185">Reference proteome</keyword>
<dbReference type="GO" id="GO:0005930">
    <property type="term" value="C:axoneme"/>
    <property type="evidence" value="ECO:0007669"/>
    <property type="project" value="UniProtKB-SubCell"/>
</dbReference>
<comment type="similarity">
    <text evidence="4">Belongs to the dynein light intermediate chain family.</text>
</comment>
<evidence type="ECO:0000256" key="11">
    <source>
        <dbReference type="ARBA" id="ARBA00023069"/>
    </source>
</evidence>
<dbReference type="PANTHER" id="PTHR13236:SF0">
    <property type="entry name" value="CYTOPLASMIC DYNEIN 2 LIGHT INTERMEDIATE CHAIN 1"/>
    <property type="match status" value="1"/>
</dbReference>
<dbReference type="GO" id="GO:0035721">
    <property type="term" value="P:intraciliary retrograde transport"/>
    <property type="evidence" value="ECO:0007669"/>
    <property type="project" value="InterPro"/>
</dbReference>
<proteinExistence type="inferred from homology"/>
<evidence type="ECO:0000256" key="14">
    <source>
        <dbReference type="ARBA" id="ARBA00023273"/>
    </source>
</evidence>
<evidence type="ECO:0000256" key="5">
    <source>
        <dbReference type="ARBA" id="ARBA00018863"/>
    </source>
</evidence>
<dbReference type="Proteomes" id="UP000051952">
    <property type="component" value="Unassembled WGS sequence"/>
</dbReference>
<dbReference type="Gene3D" id="3.40.50.300">
    <property type="entry name" value="P-loop containing nucleotide triphosphate hydrolases"/>
    <property type="match status" value="1"/>
</dbReference>
<evidence type="ECO:0000256" key="4">
    <source>
        <dbReference type="ARBA" id="ARBA00006831"/>
    </source>
</evidence>
<reference evidence="17" key="1">
    <citation type="submission" date="2015-09" db="EMBL/GenBank/DDBJ databases">
        <authorList>
            <consortium name="Pathogen Informatics"/>
        </authorList>
    </citation>
    <scope>NUCLEOTIDE SEQUENCE [LARGE SCALE GENOMIC DNA]</scope>
    <source>
        <strain evidence="17">Lake Konstanz</strain>
    </source>
</reference>
<dbReference type="CDD" id="cd00882">
    <property type="entry name" value="Ras_like_GTPase"/>
    <property type="match status" value="1"/>
</dbReference>
<keyword evidence="11" id="KW-0969">Cilium</keyword>
<accession>A0A0S4JG99</accession>
<evidence type="ECO:0000313" key="17">
    <source>
        <dbReference type="Proteomes" id="UP000051952"/>
    </source>
</evidence>
<evidence type="ECO:0000256" key="2">
    <source>
        <dbReference type="ARBA" id="ARBA00004300"/>
    </source>
</evidence>
<keyword evidence="13" id="KW-0206">Cytoskeleton</keyword>
<evidence type="ECO:0000256" key="15">
    <source>
        <dbReference type="SAM" id="MobiDB-lite"/>
    </source>
</evidence>
<evidence type="ECO:0000256" key="3">
    <source>
        <dbReference type="ARBA" id="ARBA00004430"/>
    </source>
</evidence>
<keyword evidence="14" id="KW-0966">Cell projection</keyword>
<dbReference type="PANTHER" id="PTHR13236">
    <property type="entry name" value="DYNEIN 2 LIGHT INTERMEDIATE CHAIN, ISOFORM 2"/>
    <property type="match status" value="1"/>
</dbReference>
<dbReference type="OMA" id="FWEIAQG"/>
<keyword evidence="9" id="KW-0970">Cilium biogenesis/degradation</keyword>
<dbReference type="InterPro" id="IPR022780">
    <property type="entry name" value="Dynein_light_int_chain"/>
</dbReference>
<dbReference type="OrthoDB" id="10263060at2759"/>
<evidence type="ECO:0000256" key="7">
    <source>
        <dbReference type="ARBA" id="ARBA00022490"/>
    </source>
</evidence>
<dbReference type="GO" id="GO:0005874">
    <property type="term" value="C:microtubule"/>
    <property type="evidence" value="ECO:0007669"/>
    <property type="project" value="UniProtKB-KW"/>
</dbReference>
<keyword evidence="7" id="KW-0963">Cytoplasm</keyword>
<keyword evidence="6" id="KW-0217">Developmental protein</keyword>
<evidence type="ECO:0000256" key="13">
    <source>
        <dbReference type="ARBA" id="ARBA00023212"/>
    </source>
</evidence>
<dbReference type="SUPFAM" id="SSF52540">
    <property type="entry name" value="P-loop containing nucleoside triphosphate hydrolases"/>
    <property type="match status" value="1"/>
</dbReference>
<comment type="subcellular location">
    <subcellularLocation>
        <location evidence="3">Cytoplasm</location>
        <location evidence="3">Cytoskeleton</location>
        <location evidence="3">Cilium axoneme</location>
    </subcellularLocation>
    <subcellularLocation>
        <location evidence="1">Cytoplasm</location>
        <location evidence="1">Cytoskeleton</location>
        <location evidence="1">Cilium basal body</location>
    </subcellularLocation>
    <subcellularLocation>
        <location evidence="2">Cytoplasm</location>
        <location evidence="2">Cytoskeleton</location>
        <location evidence="2">Microtubule organizing center</location>
        <location evidence="2">Centrosome</location>
    </subcellularLocation>
</comment>
<dbReference type="InterPro" id="IPR040045">
    <property type="entry name" value="DYNC2LI1"/>
</dbReference>
<evidence type="ECO:0000256" key="8">
    <source>
        <dbReference type="ARBA" id="ARBA00022701"/>
    </source>
</evidence>
<evidence type="ECO:0000256" key="9">
    <source>
        <dbReference type="ARBA" id="ARBA00022794"/>
    </source>
</evidence>
<evidence type="ECO:0000256" key="6">
    <source>
        <dbReference type="ARBA" id="ARBA00022473"/>
    </source>
</evidence>
<evidence type="ECO:0000256" key="1">
    <source>
        <dbReference type="ARBA" id="ARBA00004120"/>
    </source>
</evidence>
<dbReference type="GO" id="GO:0005868">
    <property type="term" value="C:cytoplasmic dynein complex"/>
    <property type="evidence" value="ECO:0007669"/>
    <property type="project" value="InterPro"/>
</dbReference>
<organism evidence="16 17">
    <name type="scientific">Bodo saltans</name>
    <name type="common">Flagellated protozoan</name>
    <dbReference type="NCBI Taxonomy" id="75058"/>
    <lineage>
        <taxon>Eukaryota</taxon>
        <taxon>Discoba</taxon>
        <taxon>Euglenozoa</taxon>
        <taxon>Kinetoplastea</taxon>
        <taxon>Metakinetoplastina</taxon>
        <taxon>Eubodonida</taxon>
        <taxon>Bodonidae</taxon>
        <taxon>Bodo</taxon>
    </lineage>
</organism>
<dbReference type="InterPro" id="IPR027417">
    <property type="entry name" value="P-loop_NTPase"/>
</dbReference>
<keyword evidence="8" id="KW-0493">Microtubule</keyword>
<evidence type="ECO:0000256" key="10">
    <source>
        <dbReference type="ARBA" id="ARBA00023017"/>
    </source>
</evidence>
<keyword evidence="10" id="KW-0243">Dynein</keyword>
<dbReference type="EMBL" id="CYKH01001627">
    <property type="protein sequence ID" value="CUG88233.1"/>
    <property type="molecule type" value="Genomic_DNA"/>
</dbReference>
<dbReference type="GO" id="GO:0036064">
    <property type="term" value="C:ciliary basal body"/>
    <property type="evidence" value="ECO:0007669"/>
    <property type="project" value="TreeGrafter"/>
</dbReference>
<protein>
    <recommendedName>
        <fullName evidence="5">Cytoplasmic dynein 2 light intermediate chain 1</fullName>
    </recommendedName>
</protein>
<gene>
    <name evidence="16" type="ORF">BSAL_14310</name>
</gene>
<evidence type="ECO:0000313" key="16">
    <source>
        <dbReference type="EMBL" id="CUG88233.1"/>
    </source>
</evidence>
<dbReference type="GO" id="GO:0005813">
    <property type="term" value="C:centrosome"/>
    <property type="evidence" value="ECO:0007669"/>
    <property type="project" value="UniProtKB-SubCell"/>
</dbReference>
<dbReference type="VEuPathDB" id="TriTrypDB:BSAL_14310"/>
<dbReference type="AlphaFoldDB" id="A0A0S4JG99"/>
<dbReference type="GO" id="GO:0035735">
    <property type="term" value="P:intraciliary transport involved in cilium assembly"/>
    <property type="evidence" value="ECO:0007669"/>
    <property type="project" value="InterPro"/>
</dbReference>
<dbReference type="GO" id="GO:0045504">
    <property type="term" value="F:dynein heavy chain binding"/>
    <property type="evidence" value="ECO:0007669"/>
    <property type="project" value="TreeGrafter"/>
</dbReference>
<dbReference type="Pfam" id="PF05783">
    <property type="entry name" value="DLIC"/>
    <property type="match status" value="1"/>
</dbReference>
<feature type="compositionally biased region" description="Basic and acidic residues" evidence="15">
    <location>
        <begin position="337"/>
        <end position="368"/>
    </location>
</feature>
<feature type="region of interest" description="Disordered" evidence="15">
    <location>
        <begin position="329"/>
        <end position="368"/>
    </location>
</feature>
<keyword evidence="12" id="KW-0505">Motor protein</keyword>
<sequence>MSEGDAPEGSRIKVDSTKDLWQNIVQNVKESTTNETQDLTVLVVGAKGSGKSTVINRVLGSSTKTKPTTALEYSFGKRDDRNTTQIAHFWELAQGSELSQLSDVVVTPENIHTVVAVIVVDCHDVSTMFESSTYWLKRIDRRAQEIFQKMKAKGSQTPDKMLARAQRSVGEDHPDLSRMRLSGIPTVVVCNRLDIFKGDSTRLKLMAKTMRHIAHLFGAHLVFSSEQSADVTKLRTVLNHLVFQVPFDPRVIGVDPERGSVVATPDKDSFRDIGDPYASNMADFTSTGDSELDRWKAAMDEMFPPSKKSETKMVEDPFLKKLYDTAVDGFGEPTIDSMRKQKDEELEQYRRNLSKKSEKKSDKDDREG</sequence>
<evidence type="ECO:0000256" key="12">
    <source>
        <dbReference type="ARBA" id="ARBA00023175"/>
    </source>
</evidence>
<name>A0A0S4JG99_BODSA</name>